<dbReference type="AlphaFoldDB" id="A0A438GI51"/>
<accession>A0A438GI51</accession>
<evidence type="ECO:0000313" key="1">
    <source>
        <dbReference type="EMBL" id="RVW71854.1"/>
    </source>
</evidence>
<dbReference type="Proteomes" id="UP000288805">
    <property type="component" value="Unassembled WGS sequence"/>
</dbReference>
<gene>
    <name evidence="1" type="ORF">CK203_061138</name>
</gene>
<comment type="caution">
    <text evidence="1">The sequence shown here is derived from an EMBL/GenBank/DDBJ whole genome shotgun (WGS) entry which is preliminary data.</text>
</comment>
<name>A0A438GI51_VITVI</name>
<protein>
    <submittedName>
        <fullName evidence="1">Uncharacterized protein</fullName>
    </submittedName>
</protein>
<evidence type="ECO:0000313" key="2">
    <source>
        <dbReference type="Proteomes" id="UP000288805"/>
    </source>
</evidence>
<sequence length="186" mass="21322">MEFLNSRMINTYSSIKKEVEEARLKDMKIKNYMFQSIDKTIMETILDKNTTKNEEGERLMSTLPRALTIANKMKTHEERMGAERDFGENLEIDDSQRMNCHSGNARDEQALKVSYGERALQYECPSWEKSANYAEFDEEEEMLLMSYVESTTRNEKMCGSSTRVATITCAGTGSGSLTLMRLSDTQ</sequence>
<organism evidence="1 2">
    <name type="scientific">Vitis vinifera</name>
    <name type="common">Grape</name>
    <dbReference type="NCBI Taxonomy" id="29760"/>
    <lineage>
        <taxon>Eukaryota</taxon>
        <taxon>Viridiplantae</taxon>
        <taxon>Streptophyta</taxon>
        <taxon>Embryophyta</taxon>
        <taxon>Tracheophyta</taxon>
        <taxon>Spermatophyta</taxon>
        <taxon>Magnoliopsida</taxon>
        <taxon>eudicotyledons</taxon>
        <taxon>Gunneridae</taxon>
        <taxon>Pentapetalae</taxon>
        <taxon>rosids</taxon>
        <taxon>Vitales</taxon>
        <taxon>Vitaceae</taxon>
        <taxon>Viteae</taxon>
        <taxon>Vitis</taxon>
    </lineage>
</organism>
<reference evidence="1 2" key="1">
    <citation type="journal article" date="2018" name="PLoS Genet.">
        <title>Population sequencing reveals clonal diversity and ancestral inbreeding in the grapevine cultivar Chardonnay.</title>
        <authorList>
            <person name="Roach M.J."/>
            <person name="Johnson D.L."/>
            <person name="Bohlmann J."/>
            <person name="van Vuuren H.J."/>
            <person name="Jones S.J."/>
            <person name="Pretorius I.S."/>
            <person name="Schmidt S.A."/>
            <person name="Borneman A.R."/>
        </authorList>
    </citation>
    <scope>NUCLEOTIDE SEQUENCE [LARGE SCALE GENOMIC DNA]</scope>
    <source>
        <strain evidence="2">cv. Chardonnay</strain>
        <tissue evidence="1">Leaf</tissue>
    </source>
</reference>
<dbReference type="EMBL" id="QGNW01000428">
    <property type="protein sequence ID" value="RVW71854.1"/>
    <property type="molecule type" value="Genomic_DNA"/>
</dbReference>
<proteinExistence type="predicted"/>